<reference evidence="4 5" key="1">
    <citation type="submission" date="2024-09" db="EMBL/GenBank/DDBJ databases">
        <authorList>
            <person name="Sun Q."/>
            <person name="Mori K."/>
        </authorList>
    </citation>
    <scope>NUCLEOTIDE SEQUENCE [LARGE SCALE GENOMIC DNA]</scope>
    <source>
        <strain evidence="4 5">CCM 7759</strain>
    </source>
</reference>
<organism evidence="4 5">
    <name type="scientific">Paenibacillus chartarius</name>
    <dbReference type="NCBI Taxonomy" id="747481"/>
    <lineage>
        <taxon>Bacteria</taxon>
        <taxon>Bacillati</taxon>
        <taxon>Bacillota</taxon>
        <taxon>Bacilli</taxon>
        <taxon>Bacillales</taxon>
        <taxon>Paenibacillaceae</taxon>
        <taxon>Paenibacillus</taxon>
    </lineage>
</organism>
<dbReference type="InterPro" id="IPR050490">
    <property type="entry name" value="Bact_solute-bd_prot1"/>
</dbReference>
<dbReference type="PANTHER" id="PTHR43649:SF17">
    <property type="entry name" value="ABC TRANSPORTER SOLUTE BINDING PROTEIN-SUGAR TRANSPORT"/>
    <property type="match status" value="1"/>
</dbReference>
<dbReference type="InterPro" id="IPR022627">
    <property type="entry name" value="DUF3502"/>
</dbReference>
<dbReference type="Pfam" id="PF12010">
    <property type="entry name" value="DUF3502"/>
    <property type="match status" value="1"/>
</dbReference>
<sequence length="534" mass="59907">MRKKFRKMLSLSLAAALAASLAACSNTAGTGGSGADASQQDAGKTNQADAAKTNTSEFVTISYVMLGDKPKNGQFEKVMEKVNALLKQKVNAQLEVKWVEWADWQTKYNLLLASGEPLDLINVATDWLDTWPNAQKGAFMPLDKLLPTYAPITWKEVPPEHWAETKYKNQIVLIPENSYTQWVNHGYMYRGDWAKEFGITSPIKDFESFGTYLQGVKDKKPGVIPLDLNGGNLASFDGYITTKTDAIGIPVSTGPMPIFYAKSYDQRYTAFSPIFEDTFLNYAKLMKEWGDKGYWREDVLNYKGDNRAAMEGGKSGSDQHHTQTFLGEKVKMEKLQPGSDLQFFPFSVTRGNLVSMPITHGGTSIGARSKHPERALMVYELLRNDQEIYRLFNYGIEGVQYVVKDGKRYRPDGYDVQKHDFYSNFWGGRVDKNEIPDGTLWDGAKDLYASYDKIKKPFPYGRFVFDKNPVNNELTAITQVVSKSLPAIAYGKAGDPAKAVETFRAQLKSAGHDKVLAEIQKQLDAYKQMVESSK</sequence>
<dbReference type="SUPFAM" id="SSF53850">
    <property type="entry name" value="Periplasmic binding protein-like II"/>
    <property type="match status" value="1"/>
</dbReference>
<keyword evidence="5" id="KW-1185">Reference proteome</keyword>
<dbReference type="EMBL" id="JBHLWN010000027">
    <property type="protein sequence ID" value="MFC0212159.1"/>
    <property type="molecule type" value="Genomic_DNA"/>
</dbReference>
<dbReference type="PROSITE" id="PS51257">
    <property type="entry name" value="PROKAR_LIPOPROTEIN"/>
    <property type="match status" value="1"/>
</dbReference>
<evidence type="ECO:0000256" key="2">
    <source>
        <dbReference type="SAM" id="SignalP"/>
    </source>
</evidence>
<dbReference type="RefSeq" id="WP_377469263.1">
    <property type="nucleotide sequence ID" value="NZ_JBHLWN010000027.1"/>
</dbReference>
<comment type="caution">
    <text evidence="4">The sequence shown here is derived from an EMBL/GenBank/DDBJ whole genome shotgun (WGS) entry which is preliminary data.</text>
</comment>
<dbReference type="PANTHER" id="PTHR43649">
    <property type="entry name" value="ARABINOSE-BINDING PROTEIN-RELATED"/>
    <property type="match status" value="1"/>
</dbReference>
<accession>A0ABV6DHM9</accession>
<dbReference type="Gene3D" id="3.40.190.10">
    <property type="entry name" value="Periplasmic binding protein-like II"/>
    <property type="match status" value="2"/>
</dbReference>
<keyword evidence="2" id="KW-0732">Signal</keyword>
<evidence type="ECO:0000313" key="5">
    <source>
        <dbReference type="Proteomes" id="UP001589776"/>
    </source>
</evidence>
<feature type="compositionally biased region" description="Polar residues" evidence="1">
    <location>
        <begin position="39"/>
        <end position="49"/>
    </location>
</feature>
<feature type="chain" id="PRO_5045376293" evidence="2">
    <location>
        <begin position="29"/>
        <end position="534"/>
    </location>
</feature>
<feature type="region of interest" description="Disordered" evidence="1">
    <location>
        <begin position="30"/>
        <end position="49"/>
    </location>
</feature>
<name>A0ABV6DHM9_9BACL</name>
<proteinExistence type="predicted"/>
<dbReference type="Proteomes" id="UP001589776">
    <property type="component" value="Unassembled WGS sequence"/>
</dbReference>
<protein>
    <submittedName>
        <fullName evidence="4">ABC transporter substrate-binding protein</fullName>
    </submittedName>
</protein>
<gene>
    <name evidence="4" type="ORF">ACFFK0_06760</name>
</gene>
<evidence type="ECO:0000256" key="1">
    <source>
        <dbReference type="SAM" id="MobiDB-lite"/>
    </source>
</evidence>
<evidence type="ECO:0000259" key="3">
    <source>
        <dbReference type="Pfam" id="PF12010"/>
    </source>
</evidence>
<feature type="domain" description="DUF3502" evidence="3">
    <location>
        <begin position="459"/>
        <end position="527"/>
    </location>
</feature>
<evidence type="ECO:0000313" key="4">
    <source>
        <dbReference type="EMBL" id="MFC0212159.1"/>
    </source>
</evidence>
<feature type="signal peptide" evidence="2">
    <location>
        <begin position="1"/>
        <end position="28"/>
    </location>
</feature>